<accession>A0A8H4KUG1</accession>
<proteinExistence type="predicted"/>
<keyword evidence="3" id="KW-1185">Reference proteome</keyword>
<evidence type="ECO:0000313" key="2">
    <source>
        <dbReference type="EMBL" id="KAF4456371.1"/>
    </source>
</evidence>
<dbReference type="OrthoDB" id="409136at2759"/>
<evidence type="ECO:0000313" key="3">
    <source>
        <dbReference type="Proteomes" id="UP000554235"/>
    </source>
</evidence>
<feature type="compositionally biased region" description="Basic residues" evidence="1">
    <location>
        <begin position="254"/>
        <end position="270"/>
    </location>
</feature>
<feature type="region of interest" description="Disordered" evidence="1">
    <location>
        <begin position="228"/>
        <end position="270"/>
    </location>
</feature>
<name>A0A8H4KUG1_9HYPO</name>
<organism evidence="2 3">
    <name type="scientific">Fusarium albosuccineum</name>
    <dbReference type="NCBI Taxonomy" id="1237068"/>
    <lineage>
        <taxon>Eukaryota</taxon>
        <taxon>Fungi</taxon>
        <taxon>Dikarya</taxon>
        <taxon>Ascomycota</taxon>
        <taxon>Pezizomycotina</taxon>
        <taxon>Sordariomycetes</taxon>
        <taxon>Hypocreomycetidae</taxon>
        <taxon>Hypocreales</taxon>
        <taxon>Nectriaceae</taxon>
        <taxon>Fusarium</taxon>
        <taxon>Fusarium decemcellulare species complex</taxon>
    </lineage>
</organism>
<sequence>MAAPDLVADLNGFMSDFNARKGIQPTRDIPTLDAGFPSYYAPELMFSDQGSAVPSARSTNRSTMSRSTYTSFCFDRSRTWASNSVSTAPSHRGPFPLRHQPATFPTASLLVCEFVGFGGCDAVFSPEDEEGWIAHIANQHLGNIFPRICVCWFCNEPVFSSVSKSLADREACYRERMHHIASHFRSGRTRDDIRPDFFFLDHVHDHGLITEEMFQRATQYHEAPQIPNLYPAGWRPSHQSRGNRASVDVETSRPRHRGSTRSRAHPGYHS</sequence>
<dbReference type="EMBL" id="JAADYS010002677">
    <property type="protein sequence ID" value="KAF4456371.1"/>
    <property type="molecule type" value="Genomic_DNA"/>
</dbReference>
<dbReference type="Proteomes" id="UP000554235">
    <property type="component" value="Unassembled WGS sequence"/>
</dbReference>
<reference evidence="2 3" key="1">
    <citation type="submission" date="2020-01" db="EMBL/GenBank/DDBJ databases">
        <title>Identification and distribution of gene clusters putatively required for synthesis of sphingolipid metabolism inhibitors in phylogenetically diverse species of the filamentous fungus Fusarium.</title>
        <authorList>
            <person name="Kim H.-S."/>
            <person name="Busman M."/>
            <person name="Brown D.W."/>
            <person name="Divon H."/>
            <person name="Uhlig S."/>
            <person name="Proctor R.H."/>
        </authorList>
    </citation>
    <scope>NUCLEOTIDE SEQUENCE [LARGE SCALE GENOMIC DNA]</scope>
    <source>
        <strain evidence="2 3">NRRL 20459</strain>
    </source>
</reference>
<comment type="caution">
    <text evidence="2">The sequence shown here is derived from an EMBL/GenBank/DDBJ whole genome shotgun (WGS) entry which is preliminary data.</text>
</comment>
<protein>
    <submittedName>
        <fullName evidence="2">Uncharacterized protein</fullName>
    </submittedName>
</protein>
<gene>
    <name evidence="2" type="ORF">FALBO_15424</name>
</gene>
<dbReference type="AlphaFoldDB" id="A0A8H4KUG1"/>
<evidence type="ECO:0000256" key="1">
    <source>
        <dbReference type="SAM" id="MobiDB-lite"/>
    </source>
</evidence>